<dbReference type="RefSeq" id="WP_187318021.1">
    <property type="nucleotide sequence ID" value="NZ_JACSCY010000001.1"/>
</dbReference>
<sequence>MPALLLSACEPQLEDPTPAAASNDSSIRLKKDKRNPFSMAVMREAVRNLRLQKAVTSTTILPAGKQTASSNVVITDEPCEGCDPSPGPGEGGPTHYYVRLKPSDVNQLADLADLGVNLSLVLLNEDVAANYQVPETDEIPWLYTAIPSDYILPQNIQQERLEDLFLYNADDADAQDIDPWEPEPTDCYGWDPACNCYVSCSTISNPPTVAEHSPNKKATANRPATSKPKRNRVKEATAYLRQLGIAPAALYAEAMRITGHEEELLPASLGRPATGRQLTIDTSFPSLAKTAYTASGTIRVEDYYRTNAGLARRNVPLVNVWVEARRWFKQDGAFTNNGQFFINTNFRQKAHVLVRFKNNQLTTRGNSAVFKPWLSVLPIQHDLGMYTGTQMQGLSYLFTYQADADSKGALSWTAATLFNSRAEMQTYTAARNIPAPPNGLNVFLSSDITKAASAPMLRRIAETSYANRIIDATLVGSGLAGLAIIKQVLQRQLPDITCRFGGVKIPGSSARTPTRTSDDLQNTFYHELAHTIHYNQVGNTYWTFFIGRILSNTSGNATYGFKTDSGAEQIAVSEGWAYYIGESFAIEKYRAISPLVIDEAQRKLEGQRPLNGSSDYENWIIYGLYHDMTDTGEPTGTGVVDNVNTYTAAQIFDALRSDVLSVRQFQNKILPRNGYQQSPEVEQLITSYLY</sequence>
<feature type="region of interest" description="Disordered" evidence="1">
    <location>
        <begin position="208"/>
        <end position="232"/>
    </location>
</feature>
<evidence type="ECO:0000313" key="2">
    <source>
        <dbReference type="EMBL" id="MBC6609730.1"/>
    </source>
</evidence>
<name>A0ABR7MG70_9BACT</name>
<keyword evidence="3" id="KW-1185">Reference proteome</keyword>
<comment type="caution">
    <text evidence="2">The sequence shown here is derived from an EMBL/GenBank/DDBJ whole genome shotgun (WGS) entry which is preliminary data.</text>
</comment>
<dbReference type="Proteomes" id="UP000622017">
    <property type="component" value="Unassembled WGS sequence"/>
</dbReference>
<proteinExistence type="predicted"/>
<reference evidence="2 3" key="1">
    <citation type="submission" date="2020-08" db="EMBL/GenBank/DDBJ databases">
        <title>Hymenobacter sp.</title>
        <authorList>
            <person name="Kim M.K."/>
        </authorList>
    </citation>
    <scope>NUCLEOTIDE SEQUENCE [LARGE SCALE GENOMIC DNA]</scope>
    <source>
        <strain evidence="2 3">BT507</strain>
    </source>
</reference>
<protein>
    <submittedName>
        <fullName evidence="2">Uncharacterized protein</fullName>
    </submittedName>
</protein>
<accession>A0ABR7MG70</accession>
<evidence type="ECO:0000313" key="3">
    <source>
        <dbReference type="Proteomes" id="UP000622017"/>
    </source>
</evidence>
<evidence type="ECO:0000256" key="1">
    <source>
        <dbReference type="SAM" id="MobiDB-lite"/>
    </source>
</evidence>
<gene>
    <name evidence="2" type="ORF">H8B15_02270</name>
</gene>
<organism evidence="2 3">
    <name type="scientific">Hymenobacter citatus</name>
    <dbReference type="NCBI Taxonomy" id="2763506"/>
    <lineage>
        <taxon>Bacteria</taxon>
        <taxon>Pseudomonadati</taxon>
        <taxon>Bacteroidota</taxon>
        <taxon>Cytophagia</taxon>
        <taxon>Cytophagales</taxon>
        <taxon>Hymenobacteraceae</taxon>
        <taxon>Hymenobacter</taxon>
    </lineage>
</organism>
<dbReference type="EMBL" id="JACSCY010000001">
    <property type="protein sequence ID" value="MBC6609730.1"/>
    <property type="molecule type" value="Genomic_DNA"/>
</dbReference>